<accession>A0A1V2K4D8</accession>
<protein>
    <submittedName>
        <fullName evidence="2">Uncharacterized protein</fullName>
    </submittedName>
</protein>
<proteinExistence type="predicted"/>
<gene>
    <name evidence="2" type="ORF">BLL36_19435</name>
</gene>
<dbReference type="RefSeq" id="WP_076953023.1">
    <property type="nucleotide sequence ID" value="NZ_MNPW01000009.1"/>
</dbReference>
<name>A0A1V2K4D8_PSECE</name>
<feature type="region of interest" description="Disordered" evidence="1">
    <location>
        <begin position="1"/>
        <end position="31"/>
    </location>
</feature>
<dbReference type="Proteomes" id="UP000189295">
    <property type="component" value="Unassembled WGS sequence"/>
</dbReference>
<evidence type="ECO:0000313" key="2">
    <source>
        <dbReference type="EMBL" id="ONH52255.1"/>
    </source>
</evidence>
<dbReference type="OrthoDB" id="7025024at2"/>
<dbReference type="AlphaFoldDB" id="A0A1V2K4D8"/>
<evidence type="ECO:0000313" key="3">
    <source>
        <dbReference type="Proteomes" id="UP000189295"/>
    </source>
</evidence>
<dbReference type="EMBL" id="MNPW01000009">
    <property type="protein sequence ID" value="ONH52255.1"/>
    <property type="molecule type" value="Genomic_DNA"/>
</dbReference>
<sequence>MAKKNLTPGTPSKLVKAPKPKPPKPKAVEVKAPDIYKGEGGTLYPLDVKDGAFLTTDSDMDNSDITVQIQVKDGGEPQFEDIVDTSGTSGARKIPIPLNYITSGMGHTLLFSFKGTVAGQPAQSRVSEVEVRFYDEKDLEGFAPEFVHSEPVHNTPTLDMYKFSGNETIQAYAHPLIKEGDQFFVNVAGDQDKTPFAFNNVAFSRVVTAAEAVPGHVFRLSLPRGWMGRRRPWGSLTIHWGWICDGRAPLPPADVDPILETRLPENALEGRPRPTSALIVDPRLENMPRPHLRQSVLYDDEWCLNPELTKDGGDVDVSGLDIYEGDQICFYVSGPDDGSKPLGCVTIEKDGDRASIKLSPCDVACFFNKPMMLTYTVQFPSGGEPQLSPEQMVNVLLPQFPHSQIEQATGNTLDLSTFPADATAFVPVWDYAECSKCCWMWITGEHEDGSAYRFDILMDAPVTDVWKANGINPPILRAELQKLADCSEFDLHFAVSFCDKCDLASAHEFPVQTFKIEQGPMVLIEPTVREAVLGQLTAYNGRTGVHVEVNYVGNNPKHAIIVCWKRPNGSCWLVASQPGSTTGAVIWLLPPEAVIESMGTAVEITYTVTTACKVQTSPPLNLKISLPVRLETPNVLEATPPKTQNAVLDLRTFTGNANSIEEPMWFLRAGQKAWLRTDGTDKNGNPYSFNVYSARAITAAEETVGVAGPVLRPELDKLMDATPLTLTFSLSTDGSSNVNVVCPPRVLNLVAPPEIRYENFTTEPTRIISAGQSISTPTMRINFLSGPGPAGIDSYSPTPGLLEGQAIVLCRGADQNPKQHLRLDLAFECKRVKFAYTWSHLHTVLTFYSASGVYLGVVNLNGANIGSPLHGWVDFSTPGSSKIGRIEIHSGDYMFFDFFTFWL</sequence>
<reference evidence="2 3" key="1">
    <citation type="submission" date="2016-10" db="EMBL/GenBank/DDBJ databases">
        <title>Pseudomonas lactis sp. nov. and Pseudomonas paralactis sp. nov., isolated from bovine raw milk.</title>
        <authorList>
            <person name="Von Neubeck M."/>
            <person name="Huptas C."/>
            <person name="Glueck C."/>
            <person name="Krewinkel M."/>
            <person name="Stoeckel M."/>
            <person name="Stressler T."/>
            <person name="Fischer L."/>
            <person name="Hinrichs J."/>
            <person name="Scherer S."/>
            <person name="Wenning M."/>
        </authorList>
    </citation>
    <scope>NUCLEOTIDE SEQUENCE [LARGE SCALE GENOMIC DNA]</scope>
    <source>
        <strain evidence="2 3">DSM 17516</strain>
    </source>
</reference>
<organism evidence="2 3">
    <name type="scientific">Pseudomonas cedrina subsp. cedrina</name>
    <dbReference type="NCBI Taxonomy" id="76762"/>
    <lineage>
        <taxon>Bacteria</taxon>
        <taxon>Pseudomonadati</taxon>
        <taxon>Pseudomonadota</taxon>
        <taxon>Gammaproteobacteria</taxon>
        <taxon>Pseudomonadales</taxon>
        <taxon>Pseudomonadaceae</taxon>
        <taxon>Pseudomonas</taxon>
    </lineage>
</organism>
<evidence type="ECO:0000256" key="1">
    <source>
        <dbReference type="SAM" id="MobiDB-lite"/>
    </source>
</evidence>
<comment type="caution">
    <text evidence="2">The sequence shown here is derived from an EMBL/GenBank/DDBJ whole genome shotgun (WGS) entry which is preliminary data.</text>
</comment>